<accession>A0A2G4EX93</accession>
<evidence type="ECO:0000313" key="1">
    <source>
        <dbReference type="EMBL" id="PHX53767.1"/>
    </source>
</evidence>
<dbReference type="AlphaFoldDB" id="A0A2G4EX93"/>
<name>A0A2G4EX93_9CYAN</name>
<organism evidence="1 2">
    <name type="scientific">Tychonema bourrellyi FEM_GT703</name>
    <dbReference type="NCBI Taxonomy" id="2040638"/>
    <lineage>
        <taxon>Bacteria</taxon>
        <taxon>Bacillati</taxon>
        <taxon>Cyanobacteriota</taxon>
        <taxon>Cyanophyceae</taxon>
        <taxon>Oscillatoriophycideae</taxon>
        <taxon>Oscillatoriales</taxon>
        <taxon>Microcoleaceae</taxon>
        <taxon>Tychonema</taxon>
    </lineage>
</organism>
<comment type="caution">
    <text evidence="1">The sequence shown here is derived from an EMBL/GenBank/DDBJ whole genome shotgun (WGS) entry which is preliminary data.</text>
</comment>
<reference evidence="1" key="1">
    <citation type="submission" date="2017-10" db="EMBL/GenBank/DDBJ databases">
        <title>Draft genome sequence of the planktic cyanobacteria Tychonema bourrellyi isolated from alpine lentic freshwater.</title>
        <authorList>
            <person name="Tett A."/>
            <person name="Armanini F."/>
            <person name="Asnicar F."/>
            <person name="Boscaini A."/>
            <person name="Pasolli E."/>
            <person name="Zolfo M."/>
            <person name="Donati C."/>
            <person name="Salmaso N."/>
            <person name="Segata N."/>
        </authorList>
    </citation>
    <scope>NUCLEOTIDE SEQUENCE</scope>
    <source>
        <strain evidence="1">FEM_GT703</strain>
    </source>
</reference>
<proteinExistence type="predicted"/>
<keyword evidence="2" id="KW-1185">Reference proteome</keyword>
<sequence>MFRDFAVGLKIKIIKKGAISSMENIEKVLEQIQEWVRKLIEGLMNPEPQPELIPIPVPVNQPRHRR</sequence>
<protein>
    <submittedName>
        <fullName evidence="1">Uncharacterized protein</fullName>
    </submittedName>
</protein>
<gene>
    <name evidence="1" type="ORF">CP500_019650</name>
</gene>
<dbReference type="Proteomes" id="UP000226442">
    <property type="component" value="Unassembled WGS sequence"/>
</dbReference>
<dbReference type="EMBL" id="NXIB02000156">
    <property type="protein sequence ID" value="PHX53767.1"/>
    <property type="molecule type" value="Genomic_DNA"/>
</dbReference>
<evidence type="ECO:0000313" key="2">
    <source>
        <dbReference type="Proteomes" id="UP000226442"/>
    </source>
</evidence>